<evidence type="ECO:0000259" key="5">
    <source>
        <dbReference type="SMART" id="SM00849"/>
    </source>
</evidence>
<dbReference type="CDD" id="cd07737">
    <property type="entry name" value="YcbL-like_MBL-fold"/>
    <property type="match status" value="1"/>
</dbReference>
<dbReference type="PANTHER" id="PTHR46233">
    <property type="entry name" value="HYDROXYACYLGLUTATHIONE HYDROLASE GLOC"/>
    <property type="match status" value="1"/>
</dbReference>
<evidence type="ECO:0000256" key="2">
    <source>
        <dbReference type="ARBA" id="ARBA00022723"/>
    </source>
</evidence>
<evidence type="ECO:0000256" key="3">
    <source>
        <dbReference type="ARBA" id="ARBA00022801"/>
    </source>
</evidence>
<sequence length="244" mass="27036">MDGPSNENSQHTCSLKDEGDIPKYWGWSFMKYQIIPVTAFSQNCTLIWCEETGQAALVDPGGEAAKIIAEVARHHIQINQILLTHGHLDHVGAAAELAAHFQVPIYGPEKEDTFWLEGLPAQSRMFGLNECEAFTPTRWLEEGDKITVGAIELSVLHCPGHTPGHIVFIDQKDRLALVGDVIFNGGVGRSDFPRGDHQQLINSIRTKLLPLGDDMTFIPGHGPMSTLGHERQTNPFIREEPAVW</sequence>
<keyword evidence="4" id="KW-0862">Zinc</keyword>
<dbReference type="SMART" id="SM00849">
    <property type="entry name" value="Lactamase_B"/>
    <property type="match status" value="1"/>
</dbReference>
<dbReference type="EMBL" id="FR729477">
    <property type="protein sequence ID" value="CBY27740.1"/>
    <property type="molecule type" value="Genomic_DNA"/>
</dbReference>
<keyword evidence="3" id="KW-0378">Hydrolase</keyword>
<gene>
    <name evidence="6" type="ordered locus">Y11_04411</name>
</gene>
<dbReference type="InterPro" id="IPR051453">
    <property type="entry name" value="MBL_Glyoxalase_II"/>
</dbReference>
<dbReference type="GO" id="GO:0046872">
    <property type="term" value="F:metal ion binding"/>
    <property type="evidence" value="ECO:0007669"/>
    <property type="project" value="UniProtKB-KW"/>
</dbReference>
<proteinExistence type="predicted"/>
<feature type="domain" description="Metallo-beta-lactamase" evidence="5">
    <location>
        <begin position="41"/>
        <end position="221"/>
    </location>
</feature>
<organism evidence="6 7">
    <name type="scientific">Yersinia enterocolitica subsp. palearctica serotype O:3 (strain DSM 13030 / CIP 106945 / Y11)</name>
    <dbReference type="NCBI Taxonomy" id="930944"/>
    <lineage>
        <taxon>Bacteria</taxon>
        <taxon>Pseudomonadati</taxon>
        <taxon>Pseudomonadota</taxon>
        <taxon>Gammaproteobacteria</taxon>
        <taxon>Enterobacterales</taxon>
        <taxon>Yersiniaceae</taxon>
        <taxon>Yersinia</taxon>
    </lineage>
</organism>
<evidence type="ECO:0000313" key="6">
    <source>
        <dbReference type="EMBL" id="CBY27740.1"/>
    </source>
</evidence>
<evidence type="ECO:0000256" key="4">
    <source>
        <dbReference type="ARBA" id="ARBA00022833"/>
    </source>
</evidence>
<dbReference type="PATRIC" id="fig|930944.6.peg.440"/>
<reference evidence="6 7" key="1">
    <citation type="journal article" date="2011" name="J. Bacteriol.">
        <title>Complete genome sequence of Yersinia enterocolitica subsp. palearctica serogroup O:3.</title>
        <authorList>
            <person name="Batzilla J."/>
            <person name="Hoper D."/>
            <person name="Antonenka U."/>
            <person name="Heesemann J."/>
            <person name="Rakin A."/>
        </authorList>
    </citation>
    <scope>NUCLEOTIDE SEQUENCE [LARGE SCALE GENOMIC DNA]</scope>
    <source>
        <strain evidence="7">DSM 13030 / CIP 106945 / Y11</strain>
    </source>
</reference>
<keyword evidence="2" id="KW-0479">Metal-binding</keyword>
<name>A0A0H3NZX6_YERE1</name>
<accession>A0A0H3NZX6</accession>
<dbReference type="InterPro" id="IPR001279">
    <property type="entry name" value="Metallo-B-lactamas"/>
</dbReference>
<dbReference type="Pfam" id="PF00753">
    <property type="entry name" value="Lactamase_B"/>
    <property type="match status" value="1"/>
</dbReference>
<dbReference type="Gene3D" id="3.60.15.10">
    <property type="entry name" value="Ribonuclease Z/Hydroxyacylglutathione hydrolase-like"/>
    <property type="match status" value="1"/>
</dbReference>
<dbReference type="HOGENOM" id="CLU_030571_5_0_6"/>
<dbReference type="SUPFAM" id="SSF56281">
    <property type="entry name" value="Metallo-hydrolase/oxidoreductase"/>
    <property type="match status" value="1"/>
</dbReference>
<dbReference type="InterPro" id="IPR036866">
    <property type="entry name" value="RibonucZ/Hydroxyglut_hydro"/>
</dbReference>
<dbReference type="Proteomes" id="UP000008084">
    <property type="component" value="Chromosome"/>
</dbReference>
<evidence type="ECO:0000256" key="1">
    <source>
        <dbReference type="ARBA" id="ARBA00001947"/>
    </source>
</evidence>
<evidence type="ECO:0000313" key="7">
    <source>
        <dbReference type="Proteomes" id="UP000008084"/>
    </source>
</evidence>
<protein>
    <submittedName>
        <fullName evidence="6">Hypothetical metal-binding enzyme, YcbL homolog</fullName>
    </submittedName>
</protein>
<dbReference type="AlphaFoldDB" id="A0A0H3NZX6"/>
<dbReference type="PANTHER" id="PTHR46233:SF3">
    <property type="entry name" value="HYDROXYACYLGLUTATHIONE HYDROLASE GLOC"/>
    <property type="match status" value="1"/>
</dbReference>
<dbReference type="GO" id="GO:0016787">
    <property type="term" value="F:hydrolase activity"/>
    <property type="evidence" value="ECO:0007669"/>
    <property type="project" value="UniProtKB-KW"/>
</dbReference>
<comment type="cofactor">
    <cofactor evidence="1">
        <name>Zn(2+)</name>
        <dbReference type="ChEBI" id="CHEBI:29105"/>
    </cofactor>
</comment>
<dbReference type="KEGG" id="yey:Y11_04411"/>